<dbReference type="AlphaFoldDB" id="A0A6P8H9U0"/>
<keyword evidence="5" id="KW-0732">Signal</keyword>
<dbReference type="RefSeq" id="XP_031549487.1">
    <property type="nucleotide sequence ID" value="XM_031693627.1"/>
</dbReference>
<dbReference type="SUPFAM" id="SSF57414">
    <property type="entry name" value="Hairpin loop containing domain-like"/>
    <property type="match status" value="1"/>
</dbReference>
<evidence type="ECO:0000256" key="5">
    <source>
        <dbReference type="SAM" id="SignalP"/>
    </source>
</evidence>
<dbReference type="InterPro" id="IPR014716">
    <property type="entry name" value="Fibrinogen_a/b/g_C_1"/>
</dbReference>
<dbReference type="Gene3D" id="3.90.215.10">
    <property type="entry name" value="Gamma Fibrinogen, chain A, domain 1"/>
    <property type="match status" value="1"/>
</dbReference>
<accession>A0A6P8H9U0</accession>
<reference evidence="8" key="1">
    <citation type="submission" date="2025-08" db="UniProtKB">
        <authorList>
            <consortium name="RefSeq"/>
        </authorList>
    </citation>
    <scope>IDENTIFICATION</scope>
    <source>
        <tissue evidence="8">Tentacle</tissue>
    </source>
</reference>
<evidence type="ECO:0000313" key="8">
    <source>
        <dbReference type="RefSeq" id="XP_031549487.1"/>
    </source>
</evidence>
<dbReference type="InterPro" id="IPR036056">
    <property type="entry name" value="Fibrinogen-like_C"/>
</dbReference>
<dbReference type="PANTHER" id="PTHR16146">
    <property type="entry name" value="INTELECTIN"/>
    <property type="match status" value="1"/>
</dbReference>
<evidence type="ECO:0000313" key="7">
    <source>
        <dbReference type="Proteomes" id="UP000515163"/>
    </source>
</evidence>
<dbReference type="PANTHER" id="PTHR16146:SF46">
    <property type="entry name" value="INTELECTIN-1A-RELATED"/>
    <property type="match status" value="1"/>
</dbReference>
<dbReference type="InParanoid" id="A0A6P8H9U0"/>
<dbReference type="Pfam" id="PF00147">
    <property type="entry name" value="Fibrinogen_C"/>
    <property type="match status" value="1"/>
</dbReference>
<evidence type="ECO:0000259" key="6">
    <source>
        <dbReference type="PROSITE" id="PS51406"/>
    </source>
</evidence>
<keyword evidence="4" id="KW-1015">Disulfide bond</keyword>
<name>A0A6P8H9U0_ACTTE</name>
<dbReference type="GO" id="GO:0046872">
    <property type="term" value="F:metal ion binding"/>
    <property type="evidence" value="ECO:0007669"/>
    <property type="project" value="UniProtKB-KW"/>
</dbReference>
<organism evidence="7 8">
    <name type="scientific">Actinia tenebrosa</name>
    <name type="common">Australian red waratah sea anemone</name>
    <dbReference type="NCBI Taxonomy" id="6105"/>
    <lineage>
        <taxon>Eukaryota</taxon>
        <taxon>Metazoa</taxon>
        <taxon>Cnidaria</taxon>
        <taxon>Anthozoa</taxon>
        <taxon>Hexacorallia</taxon>
        <taxon>Actiniaria</taxon>
        <taxon>Actiniidae</taxon>
        <taxon>Actinia</taxon>
    </lineage>
</organism>
<sequence>MYAIQLALVVTLATTAASQCLQIHSVKGNKLIDHVFKRNAGIDLMRCFQNCKADRQCQSINFKVNESVCEFNNRTREARPLYFVAVDEWLYFNNPYRTLVGSNKLLPGISCKDILDSAGGIALANKDYWIDPANSLTPISVYCDMKTDGGGWTLIASTVLSTDNETIGEMIREHDYRQISNYSINNLRIDVPALGELRKLIGFTQMRYFCHKKAVGRTFHIITNKNTKGRNVVDYFTIDNLQQMDSCESYFRAPGDDSFLASNCLKWGDDGQKTEIGKWGYYMHNGTHRAYNEPAFWNGTSKKYFINFIPEHLCCDEDKYNVKPMSKGDIWKLFVR</sequence>
<keyword evidence="2" id="KW-0430">Lectin</keyword>
<dbReference type="PROSITE" id="PS51406">
    <property type="entry name" value="FIBRINOGEN_C_2"/>
    <property type="match status" value="1"/>
</dbReference>
<dbReference type="SUPFAM" id="SSF56496">
    <property type="entry name" value="Fibrinogen C-terminal domain-like"/>
    <property type="match status" value="1"/>
</dbReference>
<feature type="chain" id="PRO_5028290580" evidence="5">
    <location>
        <begin position="19"/>
        <end position="336"/>
    </location>
</feature>
<gene>
    <name evidence="8" type="primary">LOC116287020</name>
</gene>
<dbReference type="OrthoDB" id="5956353at2759"/>
<evidence type="ECO:0000256" key="3">
    <source>
        <dbReference type="ARBA" id="ARBA00022837"/>
    </source>
</evidence>
<evidence type="ECO:0000256" key="1">
    <source>
        <dbReference type="ARBA" id="ARBA00022723"/>
    </source>
</evidence>
<evidence type="ECO:0000256" key="4">
    <source>
        <dbReference type="ARBA" id="ARBA00023157"/>
    </source>
</evidence>
<evidence type="ECO:0000256" key="2">
    <source>
        <dbReference type="ARBA" id="ARBA00022734"/>
    </source>
</evidence>
<proteinExistence type="predicted"/>
<dbReference type="GO" id="GO:0070492">
    <property type="term" value="F:oligosaccharide binding"/>
    <property type="evidence" value="ECO:0007669"/>
    <property type="project" value="TreeGrafter"/>
</dbReference>
<keyword evidence="3" id="KW-0106">Calcium</keyword>
<dbReference type="Pfam" id="PF00024">
    <property type="entry name" value="PAN_1"/>
    <property type="match status" value="1"/>
</dbReference>
<dbReference type="GeneID" id="116287020"/>
<dbReference type="Proteomes" id="UP000515163">
    <property type="component" value="Unplaced"/>
</dbReference>
<keyword evidence="1" id="KW-0479">Metal-binding</keyword>
<dbReference type="NCBIfam" id="NF040941">
    <property type="entry name" value="GGGWT_bact"/>
    <property type="match status" value="1"/>
</dbReference>
<dbReference type="GO" id="GO:0005615">
    <property type="term" value="C:extracellular space"/>
    <property type="evidence" value="ECO:0007669"/>
    <property type="project" value="TreeGrafter"/>
</dbReference>
<dbReference type="InterPro" id="IPR002181">
    <property type="entry name" value="Fibrinogen_a/b/g_C_dom"/>
</dbReference>
<protein>
    <submittedName>
        <fullName evidence="8">Uncharacterized protein LOC116287020</fullName>
    </submittedName>
</protein>
<feature type="signal peptide" evidence="5">
    <location>
        <begin position="1"/>
        <end position="18"/>
    </location>
</feature>
<dbReference type="KEGG" id="aten:116287020"/>
<keyword evidence="7" id="KW-1185">Reference proteome</keyword>
<dbReference type="InterPro" id="IPR003609">
    <property type="entry name" value="Pan_app"/>
</dbReference>
<feature type="domain" description="Fibrinogen C-terminal" evidence="6">
    <location>
        <begin position="102"/>
        <end position="155"/>
    </location>
</feature>